<dbReference type="GO" id="GO:0005525">
    <property type="term" value="F:GTP binding"/>
    <property type="evidence" value="ECO:0007669"/>
    <property type="project" value="InterPro"/>
</dbReference>
<evidence type="ECO:0000259" key="2">
    <source>
        <dbReference type="Pfam" id="PF04086"/>
    </source>
</evidence>
<dbReference type="Pfam" id="PF04086">
    <property type="entry name" value="SRP-alpha_N"/>
    <property type="match status" value="1"/>
</dbReference>
<dbReference type="GO" id="GO:0005047">
    <property type="term" value="F:signal recognition particle binding"/>
    <property type="evidence" value="ECO:0007669"/>
    <property type="project" value="InterPro"/>
</dbReference>
<dbReference type="GO" id="GO:0005785">
    <property type="term" value="C:signal recognition particle receptor complex"/>
    <property type="evidence" value="ECO:0007669"/>
    <property type="project" value="InterPro"/>
</dbReference>
<proteinExistence type="predicted"/>
<protein>
    <submittedName>
        <fullName evidence="3">SRP-alpha_N domain-containing protein</fullName>
    </submittedName>
</protein>
<feature type="compositionally biased region" description="Basic and acidic residues" evidence="1">
    <location>
        <begin position="76"/>
        <end position="91"/>
    </location>
</feature>
<dbReference type="GO" id="GO:0003924">
    <property type="term" value="F:GTPase activity"/>
    <property type="evidence" value="ECO:0007669"/>
    <property type="project" value="InterPro"/>
</dbReference>
<sequence>LLSDVHKKFRDMYKNVFSDNKLFFSCTNRTFQQFDEIFQNLYRDAQLQSISQSEKVMRKFQESEKSKKTVASMVERPSERTAKLLKEKNEQQEPATKQRGPEKGALAVARENETPLTNGYRLVAHFSLLQIIITPLL</sequence>
<dbReference type="AlphaFoldDB" id="A0A183ETL7"/>
<organism evidence="3">
    <name type="scientific">Gongylonema pulchrum</name>
    <dbReference type="NCBI Taxonomy" id="637853"/>
    <lineage>
        <taxon>Eukaryota</taxon>
        <taxon>Metazoa</taxon>
        <taxon>Ecdysozoa</taxon>
        <taxon>Nematoda</taxon>
        <taxon>Chromadorea</taxon>
        <taxon>Rhabditida</taxon>
        <taxon>Spirurina</taxon>
        <taxon>Spiruromorpha</taxon>
        <taxon>Spiruroidea</taxon>
        <taxon>Gongylonematidae</taxon>
        <taxon>Gongylonema</taxon>
    </lineage>
</organism>
<evidence type="ECO:0000256" key="1">
    <source>
        <dbReference type="SAM" id="MobiDB-lite"/>
    </source>
</evidence>
<reference evidence="3" key="1">
    <citation type="submission" date="2016-06" db="UniProtKB">
        <authorList>
            <consortium name="WormBaseParasite"/>
        </authorList>
    </citation>
    <scope>IDENTIFICATION</scope>
</reference>
<dbReference type="WBParaSite" id="GPUH_0002433801-mRNA-1">
    <property type="protein sequence ID" value="GPUH_0002433801-mRNA-1"/>
    <property type="gene ID" value="GPUH_0002433801"/>
</dbReference>
<dbReference type="GO" id="GO:0006886">
    <property type="term" value="P:intracellular protein transport"/>
    <property type="evidence" value="ECO:0007669"/>
    <property type="project" value="InterPro"/>
</dbReference>
<feature type="region of interest" description="Disordered" evidence="1">
    <location>
        <begin position="67"/>
        <end position="104"/>
    </location>
</feature>
<feature type="domain" description="Signal recognition particle receptor alpha subunit N-terminal" evidence="2">
    <location>
        <begin position="1"/>
        <end position="102"/>
    </location>
</feature>
<dbReference type="InterPro" id="IPR007222">
    <property type="entry name" value="Sig_recog_particle_rcpt_asu_N"/>
</dbReference>
<evidence type="ECO:0000313" key="3">
    <source>
        <dbReference type="WBParaSite" id="GPUH_0002433801-mRNA-1"/>
    </source>
</evidence>
<name>A0A183ETL7_9BILA</name>
<accession>A0A183ETL7</accession>